<dbReference type="SUPFAM" id="SSF53335">
    <property type="entry name" value="S-adenosyl-L-methionine-dependent methyltransferases"/>
    <property type="match status" value="1"/>
</dbReference>
<dbReference type="InterPro" id="IPR016181">
    <property type="entry name" value="Acyl_CoA_acyltransferase"/>
</dbReference>
<dbReference type="InterPro" id="IPR029063">
    <property type="entry name" value="SAM-dependent_MTases_sf"/>
</dbReference>
<dbReference type="GO" id="GO:0030791">
    <property type="term" value="F:arsenite methyltransferase activity"/>
    <property type="evidence" value="ECO:0007669"/>
    <property type="project" value="UniProtKB-EC"/>
</dbReference>
<dbReference type="GO" id="GO:0016747">
    <property type="term" value="F:acyltransferase activity, transferring groups other than amino-acyl groups"/>
    <property type="evidence" value="ECO:0007669"/>
    <property type="project" value="InterPro"/>
</dbReference>
<dbReference type="Pfam" id="PF00583">
    <property type="entry name" value="Acetyltransf_1"/>
    <property type="match status" value="1"/>
</dbReference>
<dbReference type="RefSeq" id="WP_203957283.1">
    <property type="nucleotide sequence ID" value="NZ_BOOO01000040.1"/>
</dbReference>
<dbReference type="Gene3D" id="3.40.50.150">
    <property type="entry name" value="Vaccinia Virus protein VP39"/>
    <property type="match status" value="1"/>
</dbReference>
<dbReference type="Pfam" id="PF13847">
    <property type="entry name" value="Methyltransf_31"/>
    <property type="match status" value="1"/>
</dbReference>
<dbReference type="NCBIfam" id="NF008823">
    <property type="entry name" value="PRK11873.1"/>
    <property type="match status" value="1"/>
</dbReference>
<accession>A0A8J3TV04</accession>
<evidence type="ECO:0000256" key="6">
    <source>
        <dbReference type="ARBA" id="ARBA00047941"/>
    </source>
</evidence>
<keyword evidence="1" id="KW-0808">Transferase</keyword>
<evidence type="ECO:0000313" key="11">
    <source>
        <dbReference type="Proteomes" id="UP000650628"/>
    </source>
</evidence>
<keyword evidence="2" id="KW-0949">S-adenosyl-L-methionine</keyword>
<dbReference type="EMBL" id="BOOO01000040">
    <property type="protein sequence ID" value="GII33445.1"/>
    <property type="molecule type" value="Genomic_DNA"/>
</dbReference>
<dbReference type="Proteomes" id="UP000650628">
    <property type="component" value="Unassembled WGS sequence"/>
</dbReference>
<comment type="caution">
    <text evidence="10">The sequence shown here is derived from an EMBL/GenBank/DDBJ whole genome shotgun (WGS) entry which is preliminary data.</text>
</comment>
<keyword evidence="11" id="KW-1185">Reference proteome</keyword>
<evidence type="ECO:0000256" key="8">
    <source>
        <dbReference type="ARBA" id="ARBA00048428"/>
    </source>
</evidence>
<dbReference type="PANTHER" id="PTHR43675">
    <property type="entry name" value="ARSENITE METHYLTRANSFERASE"/>
    <property type="match status" value="1"/>
</dbReference>
<gene>
    <name evidence="10" type="ORF">Pmi06nite_68870</name>
</gene>
<dbReference type="AlphaFoldDB" id="A0A8J3TV04"/>
<dbReference type="InterPro" id="IPR026669">
    <property type="entry name" value="Arsenite_MeTrfase-like"/>
</dbReference>
<evidence type="ECO:0000256" key="3">
    <source>
        <dbReference type="ARBA" id="ARBA00034487"/>
    </source>
</evidence>
<dbReference type="InterPro" id="IPR000182">
    <property type="entry name" value="GNAT_dom"/>
</dbReference>
<protein>
    <recommendedName>
        <fullName evidence="5">Arsenite methyltransferase</fullName>
        <ecNumber evidence="4">2.1.1.137</ecNumber>
    </recommendedName>
</protein>
<feature type="domain" description="N-acetyltransferase" evidence="9">
    <location>
        <begin position="252"/>
        <end position="407"/>
    </location>
</feature>
<dbReference type="Gene3D" id="3.40.630.30">
    <property type="match status" value="1"/>
</dbReference>
<proteinExistence type="inferred from homology"/>
<evidence type="ECO:0000256" key="1">
    <source>
        <dbReference type="ARBA" id="ARBA00022679"/>
    </source>
</evidence>
<dbReference type="PROSITE" id="PS51186">
    <property type="entry name" value="GNAT"/>
    <property type="match status" value="1"/>
</dbReference>
<sequence length="416" mass="43796">MPEDADKVRATIVERYGRLARTAQAQLQIVDCGPQQFNDGGFGAAAYSDTGELPEGAVRASLGCGNPVAVADLQPGETVLDLGSGGGIDVLLSARRVGPTGKAYGLDATPDMITLARANAAEAGVNNVEFLHGHIEDIPLPDAGIDVIISNCVINLSADKPRVLAEAFRVLKPGGRLGISDVIADDGLDPAQRAEAEQLVGCTIGTLAESEYLSLLAAAGFTTYTITRTQAAADGLHSAIIQATKPAAPPEINIRPMTAGDARQILDIYQAGLDSGNASFETTAPTWEAFDAAKLPLHRHVAVEALTGQVLGWVAASAISDRCVYAGVVEHSVYVHPDHGGRGIATALLKALVQSTETAGIWTIQSGIFPENTGSLRLHEKAGFCIIGTRQRIGRHRDRWRDVVFIERRSTIAGTE</sequence>
<comment type="catalytic activity">
    <reaction evidence="6">
        <text>arsenic triglutathione + [thioredoxin]-dithiol + S-adenosyl-L-methionine + 2 H2O = methylarsonous acid + [thioredoxin]-disulfide + 3 glutathione + S-adenosyl-L-homocysteine + H(+)</text>
        <dbReference type="Rhea" id="RHEA:69460"/>
        <dbReference type="Rhea" id="RHEA-COMP:10698"/>
        <dbReference type="Rhea" id="RHEA-COMP:10700"/>
        <dbReference type="ChEBI" id="CHEBI:15377"/>
        <dbReference type="ChEBI" id="CHEBI:15378"/>
        <dbReference type="ChEBI" id="CHEBI:17826"/>
        <dbReference type="ChEBI" id="CHEBI:29950"/>
        <dbReference type="ChEBI" id="CHEBI:50058"/>
        <dbReference type="ChEBI" id="CHEBI:57856"/>
        <dbReference type="ChEBI" id="CHEBI:57925"/>
        <dbReference type="ChEBI" id="CHEBI:59789"/>
        <dbReference type="ChEBI" id="CHEBI:183640"/>
        <dbReference type="EC" id="2.1.1.137"/>
    </reaction>
</comment>
<dbReference type="InterPro" id="IPR025714">
    <property type="entry name" value="Methyltranfer_dom"/>
</dbReference>
<evidence type="ECO:0000256" key="4">
    <source>
        <dbReference type="ARBA" id="ARBA00034521"/>
    </source>
</evidence>
<evidence type="ECO:0000313" key="10">
    <source>
        <dbReference type="EMBL" id="GII33445.1"/>
    </source>
</evidence>
<evidence type="ECO:0000256" key="7">
    <source>
        <dbReference type="ARBA" id="ARBA00047943"/>
    </source>
</evidence>
<name>A0A8J3TV04_9ACTN</name>
<comment type="catalytic activity">
    <reaction evidence="8">
        <text>arsenic triglutathione + 3 [thioredoxin]-dithiol + 3 S-adenosyl-L-methionine = trimethylarsine + 3 [thioredoxin]-disulfide + 3 glutathione + 3 S-adenosyl-L-homocysteine + 3 H(+)</text>
        <dbReference type="Rhea" id="RHEA:69432"/>
        <dbReference type="Rhea" id="RHEA-COMP:10698"/>
        <dbReference type="Rhea" id="RHEA-COMP:10700"/>
        <dbReference type="ChEBI" id="CHEBI:15378"/>
        <dbReference type="ChEBI" id="CHEBI:27130"/>
        <dbReference type="ChEBI" id="CHEBI:29950"/>
        <dbReference type="ChEBI" id="CHEBI:50058"/>
        <dbReference type="ChEBI" id="CHEBI:57856"/>
        <dbReference type="ChEBI" id="CHEBI:57925"/>
        <dbReference type="ChEBI" id="CHEBI:59789"/>
        <dbReference type="ChEBI" id="CHEBI:183640"/>
        <dbReference type="EC" id="2.1.1.137"/>
    </reaction>
</comment>
<comment type="similarity">
    <text evidence="3">Belongs to the methyltransferase superfamily. Arsenite methyltransferase family.</text>
</comment>
<evidence type="ECO:0000259" key="9">
    <source>
        <dbReference type="PROSITE" id="PS51186"/>
    </source>
</evidence>
<organism evidence="10 11">
    <name type="scientific">Planotetraspora mira</name>
    <dbReference type="NCBI Taxonomy" id="58121"/>
    <lineage>
        <taxon>Bacteria</taxon>
        <taxon>Bacillati</taxon>
        <taxon>Actinomycetota</taxon>
        <taxon>Actinomycetes</taxon>
        <taxon>Streptosporangiales</taxon>
        <taxon>Streptosporangiaceae</taxon>
        <taxon>Planotetraspora</taxon>
    </lineage>
</organism>
<dbReference type="SUPFAM" id="SSF55729">
    <property type="entry name" value="Acyl-CoA N-acyltransferases (Nat)"/>
    <property type="match status" value="1"/>
</dbReference>
<dbReference type="CDD" id="cd04301">
    <property type="entry name" value="NAT_SF"/>
    <property type="match status" value="1"/>
</dbReference>
<evidence type="ECO:0000256" key="2">
    <source>
        <dbReference type="ARBA" id="ARBA00022691"/>
    </source>
</evidence>
<evidence type="ECO:0000256" key="5">
    <source>
        <dbReference type="ARBA" id="ARBA00034545"/>
    </source>
</evidence>
<dbReference type="PANTHER" id="PTHR43675:SF8">
    <property type="entry name" value="ARSENITE METHYLTRANSFERASE"/>
    <property type="match status" value="1"/>
</dbReference>
<dbReference type="EC" id="2.1.1.137" evidence="4"/>
<comment type="catalytic activity">
    <reaction evidence="7">
        <text>arsenic triglutathione + 2 [thioredoxin]-dithiol + 2 S-adenosyl-L-methionine + H2O = dimethylarsinous acid + 2 [thioredoxin]-disulfide + 3 glutathione + 2 S-adenosyl-L-homocysteine + 2 H(+)</text>
        <dbReference type="Rhea" id="RHEA:69464"/>
        <dbReference type="Rhea" id="RHEA-COMP:10698"/>
        <dbReference type="Rhea" id="RHEA-COMP:10700"/>
        <dbReference type="ChEBI" id="CHEBI:15377"/>
        <dbReference type="ChEBI" id="CHEBI:15378"/>
        <dbReference type="ChEBI" id="CHEBI:23808"/>
        <dbReference type="ChEBI" id="CHEBI:29950"/>
        <dbReference type="ChEBI" id="CHEBI:50058"/>
        <dbReference type="ChEBI" id="CHEBI:57856"/>
        <dbReference type="ChEBI" id="CHEBI:57925"/>
        <dbReference type="ChEBI" id="CHEBI:59789"/>
        <dbReference type="ChEBI" id="CHEBI:183640"/>
        <dbReference type="EC" id="2.1.1.137"/>
    </reaction>
</comment>
<dbReference type="CDD" id="cd02440">
    <property type="entry name" value="AdoMet_MTases"/>
    <property type="match status" value="1"/>
</dbReference>
<reference evidence="10 11" key="1">
    <citation type="submission" date="2021-01" db="EMBL/GenBank/DDBJ databases">
        <title>Whole genome shotgun sequence of Planotetraspora mira NBRC 15435.</title>
        <authorList>
            <person name="Komaki H."/>
            <person name="Tamura T."/>
        </authorList>
    </citation>
    <scope>NUCLEOTIDE SEQUENCE [LARGE SCALE GENOMIC DNA]</scope>
    <source>
        <strain evidence="10 11">NBRC 15435</strain>
    </source>
</reference>